<sequence length="224" mass="25503">MPKSYRGRRYIGGRKTRGRRRLTKVEKKQVVKIVRANQELKYFNSITAASGLSTTPTMFQLTNIPQGDTDTTRDGDRLKLLKFYVRGSFVFGDSTNFIRLIFFQWKPNSTPVSTSVLLPGPSGSVDYLSQYNHDLRQEYKILYDKTFTLVSYSQVGVPSNQYIPIASNSIKLFKFMRKPKSTNLQYTGGTTSGTNQVWWMAMTDSSVVPHPAIEMSVKFMFTDG</sequence>
<dbReference type="InterPro" id="IPR010392">
    <property type="entry name" value="Satellite_virus_coat"/>
</dbReference>
<gene>
    <name evidence="4" type="primary">Cap</name>
</gene>
<dbReference type="Pfam" id="PF03898">
    <property type="entry name" value="TNV_CP"/>
    <property type="match status" value="1"/>
</dbReference>
<dbReference type="GO" id="GO:0005198">
    <property type="term" value="F:structural molecule activity"/>
    <property type="evidence" value="ECO:0007669"/>
    <property type="project" value="InterPro"/>
</dbReference>
<dbReference type="SUPFAM" id="SSF88650">
    <property type="entry name" value="Satellite viruses"/>
    <property type="match status" value="1"/>
</dbReference>
<dbReference type="EMBL" id="KY487954">
    <property type="protein sequence ID" value="AUM61975.1"/>
    <property type="molecule type" value="Genomic_DNA"/>
</dbReference>
<evidence type="ECO:0000313" key="4">
    <source>
        <dbReference type="EMBL" id="AUM61975.1"/>
    </source>
</evidence>
<name>A0A2K9LV44_9VIRU</name>
<dbReference type="GO" id="GO:0019028">
    <property type="term" value="C:viral capsid"/>
    <property type="evidence" value="ECO:0007669"/>
    <property type="project" value="UniProtKB-KW"/>
</dbReference>
<dbReference type="InterPro" id="IPR029053">
    <property type="entry name" value="Viral_coat"/>
</dbReference>
<proteinExistence type="predicted"/>
<evidence type="ECO:0000256" key="1">
    <source>
        <dbReference type="ARBA" id="ARBA00004328"/>
    </source>
</evidence>
<keyword evidence="3" id="KW-0946">Virion</keyword>
<dbReference type="InterPro" id="IPR037164">
    <property type="entry name" value="Satellite_virus_coat_sf"/>
</dbReference>
<accession>A0A2K9LV44</accession>
<organism evidence="4">
    <name type="scientific">uncultured virus</name>
    <dbReference type="NCBI Taxonomy" id="340016"/>
    <lineage>
        <taxon>Viruses</taxon>
        <taxon>environmental samples</taxon>
    </lineage>
</organism>
<keyword evidence="2" id="KW-0167">Capsid protein</keyword>
<evidence type="ECO:0000256" key="3">
    <source>
        <dbReference type="ARBA" id="ARBA00022844"/>
    </source>
</evidence>
<evidence type="ECO:0000256" key="2">
    <source>
        <dbReference type="ARBA" id="ARBA00022561"/>
    </source>
</evidence>
<protein>
    <submittedName>
        <fullName evidence="4">Capsid</fullName>
    </submittedName>
</protein>
<comment type="subcellular location">
    <subcellularLocation>
        <location evidence="1">Virion</location>
    </subcellularLocation>
</comment>
<dbReference type="Gene3D" id="2.60.120.20">
    <property type="match status" value="1"/>
</dbReference>
<reference evidence="4" key="1">
    <citation type="submission" date="2017-01" db="EMBL/GenBank/DDBJ databases">
        <title>High-throughput sequencing uncovers low homogeneity in the biogeography of single-stranded DNA viruses.</title>
        <authorList>
            <person name="Pearson V.M."/>
            <person name="Rokyta D.R."/>
        </authorList>
    </citation>
    <scope>NUCLEOTIDE SEQUENCE</scope>
</reference>